<dbReference type="OrthoDB" id="7836448at2"/>
<feature type="transmembrane region" description="Helical" evidence="5">
    <location>
        <begin position="119"/>
        <end position="140"/>
    </location>
</feature>
<keyword evidence="7" id="KW-0378">Hydrolase</keyword>
<evidence type="ECO:0000313" key="7">
    <source>
        <dbReference type="EMBL" id="TDL91443.1"/>
    </source>
</evidence>
<dbReference type="InterPro" id="IPR022764">
    <property type="entry name" value="Peptidase_S54_rhomboid_dom"/>
</dbReference>
<keyword evidence="8" id="KW-1185">Reference proteome</keyword>
<gene>
    <name evidence="7" type="ORF">E2L05_00625</name>
</gene>
<dbReference type="RefSeq" id="WP_133340947.1">
    <property type="nucleotide sequence ID" value="NZ_SMZO01000001.1"/>
</dbReference>
<dbReference type="AlphaFoldDB" id="A0A4R6B5S0"/>
<feature type="transmembrane region" description="Helical" evidence="5">
    <location>
        <begin position="178"/>
        <end position="196"/>
    </location>
</feature>
<dbReference type="InterPro" id="IPR035952">
    <property type="entry name" value="Rhomboid-like_sf"/>
</dbReference>
<name>A0A4R6B5S0_9RHOB</name>
<feature type="transmembrane region" description="Helical" evidence="5">
    <location>
        <begin position="146"/>
        <end position="166"/>
    </location>
</feature>
<evidence type="ECO:0000256" key="4">
    <source>
        <dbReference type="ARBA" id="ARBA00023136"/>
    </source>
</evidence>
<dbReference type="Gene3D" id="1.20.1540.10">
    <property type="entry name" value="Rhomboid-like"/>
    <property type="match status" value="1"/>
</dbReference>
<accession>A0A4R6B5S0</accession>
<protein>
    <submittedName>
        <fullName evidence="7">Rhomboid family intramembrane serine protease</fullName>
    </submittedName>
</protein>
<proteinExistence type="predicted"/>
<dbReference type="Pfam" id="PF01694">
    <property type="entry name" value="Rhomboid"/>
    <property type="match status" value="1"/>
</dbReference>
<feature type="transmembrane region" description="Helical" evidence="5">
    <location>
        <begin position="85"/>
        <end position="107"/>
    </location>
</feature>
<organism evidence="7 8">
    <name type="scientific">Meridianimarinicoccus aquatilis</name>
    <dbReference type="NCBI Taxonomy" id="2552766"/>
    <lineage>
        <taxon>Bacteria</taxon>
        <taxon>Pseudomonadati</taxon>
        <taxon>Pseudomonadota</taxon>
        <taxon>Alphaproteobacteria</taxon>
        <taxon>Rhodobacterales</taxon>
        <taxon>Paracoccaceae</taxon>
        <taxon>Meridianimarinicoccus</taxon>
    </lineage>
</organism>
<comment type="caution">
    <text evidence="7">The sequence shown here is derived from an EMBL/GenBank/DDBJ whole genome shotgun (WGS) entry which is preliminary data.</text>
</comment>
<dbReference type="GO" id="GO:0016020">
    <property type="term" value="C:membrane"/>
    <property type="evidence" value="ECO:0007669"/>
    <property type="project" value="UniProtKB-SubCell"/>
</dbReference>
<feature type="transmembrane region" description="Helical" evidence="5">
    <location>
        <begin position="202"/>
        <end position="224"/>
    </location>
</feature>
<sequence length="234" mass="25203">MPTPQPIRPNPPQGPVNPLPKSVIALAVVIVGVELLFNLADRGILGGASGIGLRAGAIRDYGFYGDALKWMLANGQFPLDLLVRFVTYPLLHFSFTHALFVCVFVLAMGKMVGEALGDLAVVTIFFGSSIGGALVYGLLLNDQFPLVGGYPGVYGLIGGYTFLSWVQARLLQQSQVMAFRLIGMLLGVQLLFGLLFGSRNDWLADLSGFAVGFALCFLLVPGGWARLRDVLRNR</sequence>
<evidence type="ECO:0000259" key="6">
    <source>
        <dbReference type="Pfam" id="PF01694"/>
    </source>
</evidence>
<evidence type="ECO:0000256" key="5">
    <source>
        <dbReference type="SAM" id="Phobius"/>
    </source>
</evidence>
<keyword evidence="2 5" id="KW-0812">Transmembrane</keyword>
<evidence type="ECO:0000256" key="2">
    <source>
        <dbReference type="ARBA" id="ARBA00022692"/>
    </source>
</evidence>
<dbReference type="EMBL" id="SMZO01000001">
    <property type="protein sequence ID" value="TDL91443.1"/>
    <property type="molecule type" value="Genomic_DNA"/>
</dbReference>
<keyword evidence="7" id="KW-0645">Protease</keyword>
<reference evidence="7 8" key="1">
    <citation type="submission" date="2019-03" db="EMBL/GenBank/DDBJ databases">
        <title>Rhodobacteraceae bacterium SM1902, a new member of the family Rhodobacteraceae isolated from Yantai.</title>
        <authorList>
            <person name="Sun Y."/>
        </authorList>
    </citation>
    <scope>NUCLEOTIDE SEQUENCE [LARGE SCALE GENOMIC DNA]</scope>
    <source>
        <strain evidence="7 8">SM1902</strain>
    </source>
</reference>
<dbReference type="SUPFAM" id="SSF144091">
    <property type="entry name" value="Rhomboid-like"/>
    <property type="match status" value="1"/>
</dbReference>
<dbReference type="GO" id="GO:0006508">
    <property type="term" value="P:proteolysis"/>
    <property type="evidence" value="ECO:0007669"/>
    <property type="project" value="UniProtKB-KW"/>
</dbReference>
<evidence type="ECO:0000256" key="1">
    <source>
        <dbReference type="ARBA" id="ARBA00004141"/>
    </source>
</evidence>
<evidence type="ECO:0000313" key="8">
    <source>
        <dbReference type="Proteomes" id="UP000294562"/>
    </source>
</evidence>
<comment type="subcellular location">
    <subcellularLocation>
        <location evidence="1">Membrane</location>
        <topology evidence="1">Multi-pass membrane protein</topology>
    </subcellularLocation>
</comment>
<dbReference type="GO" id="GO:0004252">
    <property type="term" value="F:serine-type endopeptidase activity"/>
    <property type="evidence" value="ECO:0007669"/>
    <property type="project" value="InterPro"/>
</dbReference>
<keyword evidence="3 5" id="KW-1133">Transmembrane helix</keyword>
<evidence type="ECO:0000256" key="3">
    <source>
        <dbReference type="ARBA" id="ARBA00022989"/>
    </source>
</evidence>
<feature type="domain" description="Peptidase S54 rhomboid" evidence="6">
    <location>
        <begin position="82"/>
        <end position="220"/>
    </location>
</feature>
<dbReference type="Proteomes" id="UP000294562">
    <property type="component" value="Unassembled WGS sequence"/>
</dbReference>
<keyword evidence="4 5" id="KW-0472">Membrane</keyword>